<comment type="caution">
    <text evidence="1">The sequence shown here is derived from an EMBL/GenBank/DDBJ whole genome shotgun (WGS) entry which is preliminary data.</text>
</comment>
<name>A0AAV5VQ37_9BILA</name>
<keyword evidence="2" id="KW-1185">Reference proteome</keyword>
<gene>
    <name evidence="1" type="ORF">PFISCL1PPCAC_11973</name>
</gene>
<evidence type="ECO:0000313" key="2">
    <source>
        <dbReference type="Proteomes" id="UP001432322"/>
    </source>
</evidence>
<organism evidence="1 2">
    <name type="scientific">Pristionchus fissidentatus</name>
    <dbReference type="NCBI Taxonomy" id="1538716"/>
    <lineage>
        <taxon>Eukaryota</taxon>
        <taxon>Metazoa</taxon>
        <taxon>Ecdysozoa</taxon>
        <taxon>Nematoda</taxon>
        <taxon>Chromadorea</taxon>
        <taxon>Rhabditida</taxon>
        <taxon>Rhabditina</taxon>
        <taxon>Diplogasteromorpha</taxon>
        <taxon>Diplogasteroidea</taxon>
        <taxon>Neodiplogasteridae</taxon>
        <taxon>Pristionchus</taxon>
    </lineage>
</organism>
<accession>A0AAV5VQ37</accession>
<feature type="non-terminal residue" evidence="1">
    <location>
        <position position="1"/>
    </location>
</feature>
<dbReference type="AlphaFoldDB" id="A0AAV5VQ37"/>
<reference evidence="1" key="1">
    <citation type="submission" date="2023-10" db="EMBL/GenBank/DDBJ databases">
        <title>Genome assembly of Pristionchus species.</title>
        <authorList>
            <person name="Yoshida K."/>
            <person name="Sommer R.J."/>
        </authorList>
    </citation>
    <scope>NUCLEOTIDE SEQUENCE</scope>
    <source>
        <strain evidence="1">RS5133</strain>
    </source>
</reference>
<dbReference type="EMBL" id="BTSY01000003">
    <property type="protein sequence ID" value="GMT20676.1"/>
    <property type="molecule type" value="Genomic_DNA"/>
</dbReference>
<proteinExistence type="predicted"/>
<protein>
    <recommendedName>
        <fullName evidence="3">Cleavage/polyadenylation specificity factor A subunit N-terminal domain-containing protein</fullName>
    </recommendedName>
</protein>
<evidence type="ECO:0008006" key="3">
    <source>
        <dbReference type="Google" id="ProtNLM"/>
    </source>
</evidence>
<evidence type="ECO:0000313" key="1">
    <source>
        <dbReference type="EMBL" id="GMT20676.1"/>
    </source>
</evidence>
<dbReference type="Proteomes" id="UP001432322">
    <property type="component" value="Unassembled WGS sequence"/>
</dbReference>
<sequence>SILVSSFQSLFRDMSTPSCSVFLPRHCMIPYEQGKYLLSSNGPFLELFNMENFYECKQAVPENMLLKTRVFPRSPIHHILPLNANGDILAITSEARNDRRIISGCILKRDRILLGGYAQADSIHQLYDYKADELPETMAEVIKDKNEILLLTSTTVLHYRYIFHDDYSFSLDCLRDFELTSILPPKMCTFDTFSPLFIAPSADLEFIVLNMDRASVGASGSPDICLVLARWSKKRWICREFRDNDSAVRCKIIRRLDLAIISGNNFVTLISTSASQHGSKLKEIERFHAAHFTPRELLIWSCRQKVATAFIVSDDGVSMWKVDGEKQTLEMLSIADYDERASREKIKEFDRPNLEKDSAGELMRKGAEMMLNHISKKNKDRVATAAIMFRRTKNAQSCGGLVVAYESGKLDALDKNEYLFPTFIFRSAIDRHPKFESSCPMWETDDETPAFPFSMLIGISDGKPAALNKDMEDIFTKTDDKGVVYHRVASTITTSGSVVAVYYNTEAIGIYLFDLSFEGPNRLARTFNGDIVNCLVAENIIAVVMKSRLSIMSLTNITEGEITYTPVEFDLGILEMEKEERITVMHAQLMNGKDMQLLAFGTSRGRLLYHFIHGTNQTEVKEHVPVFAEEESIVGIKQDTDGDTCTILGSKGGLAQIPIEYFTGDPKDMSAWTRMTTLEHCGRPFIGFLKVRAKRNEDFLDLAMSKSEKNLHLHYVFHTESVLDINLEHYADSPVFARFVEERRDRHIRLFMNIPSRLGDKQPFLFAVDGTLKSPSTILQLLPPSTLASNGPNGAAKMKSKPHQVHVIPCNASGTKVIANVISTRGEVFNWYDLNKRDHLFGCID</sequence>